<evidence type="ECO:0000313" key="12">
    <source>
        <dbReference type="Proteomes" id="UP000050795"/>
    </source>
</evidence>
<keyword evidence="3" id="KW-1003">Cell membrane</keyword>
<evidence type="ECO:0000256" key="2">
    <source>
        <dbReference type="ARBA" id="ARBA00004651"/>
    </source>
</evidence>
<protein>
    <recommendedName>
        <fullName evidence="9">BOS complex subunit TMEM147</fullName>
    </recommendedName>
    <alternativeName>
        <fullName evidence="10">Transmembrane protein 147</fullName>
    </alternativeName>
</protein>
<feature type="transmembrane region" description="Helical" evidence="11">
    <location>
        <begin position="192"/>
        <end position="212"/>
    </location>
</feature>
<keyword evidence="6 11" id="KW-1133">Transmembrane helix</keyword>
<sequence length="265" mass="29931">MGLFHLANCLALATGPHLLVYKSTGMRENDAFWRCCKIACLYALTQMLKFFLVSLTPYHYLSTVIDSTTFDLFGSLLEIFVISLIVRGTFCRNEFNVIASSLGWSVSSLVATKYIPIWVGTRGLEFDWSYLCLSYEANLDLVDTFVVFYTVWLLSRRSGPTWSTYLGLLVIIPTPMKSILFALFSSKTENTVVNLALKTAVCLVLGIATIILRSQRNSDRVESRESRGLSTLMGMLYHLTARRYPCSYKSRDTKPNPSIFIKSVK</sequence>
<dbReference type="AlphaFoldDB" id="A0AA85K088"/>
<dbReference type="InterPro" id="IPR019164">
    <property type="entry name" value="TMEM147"/>
</dbReference>
<evidence type="ECO:0000256" key="11">
    <source>
        <dbReference type="SAM" id="Phobius"/>
    </source>
</evidence>
<name>A0AA85K088_TRIRE</name>
<keyword evidence="12" id="KW-1185">Reference proteome</keyword>
<reference evidence="12" key="1">
    <citation type="submission" date="2022-06" db="EMBL/GenBank/DDBJ databases">
        <authorList>
            <person name="Berger JAMES D."/>
            <person name="Berger JAMES D."/>
        </authorList>
    </citation>
    <scope>NUCLEOTIDE SEQUENCE [LARGE SCALE GENOMIC DNA]</scope>
</reference>
<comment type="subcellular location">
    <subcellularLocation>
        <location evidence="2">Cell membrane</location>
        <topology evidence="2">Multi-pass membrane protein</topology>
    </subcellularLocation>
    <subcellularLocation>
        <location evidence="1">Endoplasmic reticulum membrane</location>
        <topology evidence="1">Multi-pass membrane protein</topology>
    </subcellularLocation>
</comment>
<reference evidence="13" key="2">
    <citation type="submission" date="2023-11" db="UniProtKB">
        <authorList>
            <consortium name="WormBaseParasite"/>
        </authorList>
    </citation>
    <scope>IDENTIFICATION</scope>
</reference>
<keyword evidence="5" id="KW-0256">Endoplasmic reticulum</keyword>
<keyword evidence="4 11" id="KW-0812">Transmembrane</keyword>
<evidence type="ECO:0000256" key="10">
    <source>
        <dbReference type="ARBA" id="ARBA00034899"/>
    </source>
</evidence>
<evidence type="ECO:0000256" key="3">
    <source>
        <dbReference type="ARBA" id="ARBA00022475"/>
    </source>
</evidence>
<accession>A0AA85K088</accession>
<evidence type="ECO:0000256" key="9">
    <source>
        <dbReference type="ARBA" id="ARBA00034846"/>
    </source>
</evidence>
<feature type="transmembrane region" description="Helical" evidence="11">
    <location>
        <begin position="166"/>
        <end position="186"/>
    </location>
</feature>
<dbReference type="GO" id="GO:0005886">
    <property type="term" value="C:plasma membrane"/>
    <property type="evidence" value="ECO:0007669"/>
    <property type="project" value="UniProtKB-SubCell"/>
</dbReference>
<proteinExistence type="inferred from homology"/>
<feature type="transmembrane region" description="Helical" evidence="11">
    <location>
        <begin position="97"/>
        <end position="117"/>
    </location>
</feature>
<dbReference type="GO" id="GO:0005789">
    <property type="term" value="C:endoplasmic reticulum membrane"/>
    <property type="evidence" value="ECO:0007669"/>
    <property type="project" value="UniProtKB-SubCell"/>
</dbReference>
<evidence type="ECO:0000256" key="1">
    <source>
        <dbReference type="ARBA" id="ARBA00004477"/>
    </source>
</evidence>
<dbReference type="Proteomes" id="UP000050795">
    <property type="component" value="Unassembled WGS sequence"/>
</dbReference>
<dbReference type="WBParaSite" id="TREG1_52540.1">
    <property type="protein sequence ID" value="TREG1_52540.1"/>
    <property type="gene ID" value="TREG1_52540"/>
</dbReference>
<evidence type="ECO:0000256" key="6">
    <source>
        <dbReference type="ARBA" id="ARBA00022989"/>
    </source>
</evidence>
<dbReference type="Pfam" id="PF09767">
    <property type="entry name" value="DUF2053"/>
    <property type="match status" value="1"/>
</dbReference>
<evidence type="ECO:0000256" key="4">
    <source>
        <dbReference type="ARBA" id="ARBA00022692"/>
    </source>
</evidence>
<comment type="similarity">
    <text evidence="8">Belongs to the TMEM147 family.</text>
</comment>
<evidence type="ECO:0000313" key="13">
    <source>
        <dbReference type="WBParaSite" id="TREG1_52540.1"/>
    </source>
</evidence>
<organism evidence="12 13">
    <name type="scientific">Trichobilharzia regenti</name>
    <name type="common">Nasal bird schistosome</name>
    <dbReference type="NCBI Taxonomy" id="157069"/>
    <lineage>
        <taxon>Eukaryota</taxon>
        <taxon>Metazoa</taxon>
        <taxon>Spiralia</taxon>
        <taxon>Lophotrochozoa</taxon>
        <taxon>Platyhelminthes</taxon>
        <taxon>Trematoda</taxon>
        <taxon>Digenea</taxon>
        <taxon>Strigeidida</taxon>
        <taxon>Schistosomatoidea</taxon>
        <taxon>Schistosomatidae</taxon>
        <taxon>Trichobilharzia</taxon>
    </lineage>
</organism>
<evidence type="ECO:0000256" key="7">
    <source>
        <dbReference type="ARBA" id="ARBA00023136"/>
    </source>
</evidence>
<dbReference type="PANTHER" id="PTHR12869">
    <property type="entry name" value="SMALL SEVEN TRANSMEMBRANE DOMAIN-CONTAINING PROTEIN"/>
    <property type="match status" value="1"/>
</dbReference>
<evidence type="ECO:0000256" key="8">
    <source>
        <dbReference type="ARBA" id="ARBA00034739"/>
    </source>
</evidence>
<keyword evidence="7 11" id="KW-0472">Membrane</keyword>
<feature type="transmembrane region" description="Helical" evidence="11">
    <location>
        <begin position="31"/>
        <end position="52"/>
    </location>
</feature>
<dbReference type="PANTHER" id="PTHR12869:SF0">
    <property type="entry name" value="BOS COMPLEX SUBUNIT TMEM147"/>
    <property type="match status" value="1"/>
</dbReference>
<evidence type="ECO:0000256" key="5">
    <source>
        <dbReference type="ARBA" id="ARBA00022824"/>
    </source>
</evidence>
<feature type="transmembrane region" description="Helical" evidence="11">
    <location>
        <begin position="72"/>
        <end position="90"/>
    </location>
</feature>